<keyword evidence="3" id="KW-1185">Reference proteome</keyword>
<dbReference type="EMBL" id="JAZAQF010000049">
    <property type="protein sequence ID" value="MFG3817602.1"/>
    <property type="molecule type" value="Genomic_DNA"/>
</dbReference>
<protein>
    <submittedName>
        <fullName evidence="2">SPOR domain-containing protein</fullName>
    </submittedName>
</protein>
<evidence type="ECO:0000256" key="1">
    <source>
        <dbReference type="SAM" id="MobiDB-lite"/>
    </source>
</evidence>
<proteinExistence type="predicted"/>
<organism evidence="2 3">
    <name type="scientific">Limnothrix redekei LRLZ20PSL1</name>
    <dbReference type="NCBI Taxonomy" id="3112953"/>
    <lineage>
        <taxon>Bacteria</taxon>
        <taxon>Bacillati</taxon>
        <taxon>Cyanobacteriota</taxon>
        <taxon>Cyanophyceae</taxon>
        <taxon>Pseudanabaenales</taxon>
        <taxon>Pseudanabaenaceae</taxon>
        <taxon>Limnothrix</taxon>
    </lineage>
</organism>
<feature type="region of interest" description="Disordered" evidence="1">
    <location>
        <begin position="279"/>
        <end position="385"/>
    </location>
</feature>
<feature type="compositionally biased region" description="Low complexity" evidence="1">
    <location>
        <begin position="359"/>
        <end position="385"/>
    </location>
</feature>
<dbReference type="Proteomes" id="UP001604335">
    <property type="component" value="Unassembled WGS sequence"/>
</dbReference>
<dbReference type="RefSeq" id="WP_393012032.1">
    <property type="nucleotide sequence ID" value="NZ_JAZAQF010000049.1"/>
</dbReference>
<sequence>MQIEMVMDMEMDMEPEAVKVSQVSMDIHGDIESAPHPTHPPKYRQRGQNQPSQHPQNPMGQSWGRWLGAMALTCCGLGAIAPVASANDTLPFGAPLPGAPAAPISEAERPAAAPPPRSPIDVEVLEAPRPSPIANPTAAEETGWVVEEGAGSGVTMVQEPPTTSSAIAPTNPTDRNFFEPVVPSQGRYVVYALGDSLGLFEQVKQLSPTAAFVTYRGQTAVRAGLFERSIDATARVRELAQRGITAEIGELSDSAVSGSAGSGSDATVNASVNSFNRVQPVRSPLPARSSAAGWSPTRGPNQNEPDPSALFANFEPADRDPQWQPPSNTAPLPMAGRRLPPLGNTSRSRSLPEPPPEPMASLPDSEPIFAPAPSRLAPLPRSSNQLPSTLAAASATATNDPAYFVVVTNERSPLAQLINQLSELGVPASSVFPNETGGLRIGPFADQSMAQQWRSRLGAANLTTELMQNGWIIDGQNP</sequence>
<feature type="region of interest" description="Disordered" evidence="1">
    <location>
        <begin position="29"/>
        <end position="62"/>
    </location>
</feature>
<feature type="compositionally biased region" description="Polar residues" evidence="1">
    <location>
        <begin position="46"/>
        <end position="60"/>
    </location>
</feature>
<reference evidence="3" key="1">
    <citation type="journal article" date="2024" name="Algal Res.">
        <title>Biochemical, toxicological and genomic investigation of a high-biomass producing Limnothrix strain isolated from Italian shallow drinking water reservoir.</title>
        <authorList>
            <person name="Simonazzi M."/>
            <person name="Shishido T.K."/>
            <person name="Delbaje E."/>
            <person name="Wahlsten M."/>
            <person name="Fewer D.P."/>
            <person name="Sivonen K."/>
            <person name="Pezzolesi L."/>
            <person name="Pistocchi R."/>
        </authorList>
    </citation>
    <scope>NUCLEOTIDE SEQUENCE [LARGE SCALE GENOMIC DNA]</scope>
    <source>
        <strain evidence="3">LRLZ20PSL1</strain>
    </source>
</reference>
<evidence type="ECO:0000313" key="2">
    <source>
        <dbReference type="EMBL" id="MFG3817602.1"/>
    </source>
</evidence>
<name>A0ABW7C8V0_9CYAN</name>
<accession>A0ABW7C8V0</accession>
<gene>
    <name evidence="2" type="ORF">VPK24_08130</name>
</gene>
<evidence type="ECO:0000313" key="3">
    <source>
        <dbReference type="Proteomes" id="UP001604335"/>
    </source>
</evidence>
<comment type="caution">
    <text evidence="2">The sequence shown here is derived from an EMBL/GenBank/DDBJ whole genome shotgun (WGS) entry which is preliminary data.</text>
</comment>